<evidence type="ECO:0000313" key="1">
    <source>
        <dbReference type="EMBL" id="GIH40835.1"/>
    </source>
</evidence>
<keyword evidence="2" id="KW-1185">Reference proteome</keyword>
<evidence type="ECO:0000313" key="2">
    <source>
        <dbReference type="Proteomes" id="UP000603904"/>
    </source>
</evidence>
<dbReference type="EMBL" id="BOOC01000016">
    <property type="protein sequence ID" value="GIH40835.1"/>
    <property type="molecule type" value="Genomic_DNA"/>
</dbReference>
<sequence length="60" mass="6418">MRYLMDVVGFDAGARAVRGSHGLLPRDPRDGPVPLCSDPSAARDRVAVTEVKDLLLGRTA</sequence>
<dbReference type="Proteomes" id="UP000603904">
    <property type="component" value="Unassembled WGS sequence"/>
</dbReference>
<gene>
    <name evidence="1" type="ORF">Mco01_38350</name>
</gene>
<accession>A0ABQ4G1C4</accession>
<name>A0ABQ4G1C4_9ACTN</name>
<protein>
    <submittedName>
        <fullName evidence="1">Uncharacterized protein</fullName>
    </submittedName>
</protein>
<reference evidence="1 2" key="1">
    <citation type="submission" date="2021-01" db="EMBL/GenBank/DDBJ databases">
        <title>Whole genome shotgun sequence of Microbispora corallina NBRC 16416.</title>
        <authorList>
            <person name="Komaki H."/>
            <person name="Tamura T."/>
        </authorList>
    </citation>
    <scope>NUCLEOTIDE SEQUENCE [LARGE SCALE GENOMIC DNA]</scope>
    <source>
        <strain evidence="1 2">NBRC 16416</strain>
    </source>
</reference>
<proteinExistence type="predicted"/>
<dbReference type="RefSeq" id="WP_204058226.1">
    <property type="nucleotide sequence ID" value="NZ_BAAAGP010000014.1"/>
</dbReference>
<comment type="caution">
    <text evidence="1">The sequence shown here is derived from an EMBL/GenBank/DDBJ whole genome shotgun (WGS) entry which is preliminary data.</text>
</comment>
<organism evidence="1 2">
    <name type="scientific">Microbispora corallina</name>
    <dbReference type="NCBI Taxonomy" id="83302"/>
    <lineage>
        <taxon>Bacteria</taxon>
        <taxon>Bacillati</taxon>
        <taxon>Actinomycetota</taxon>
        <taxon>Actinomycetes</taxon>
        <taxon>Streptosporangiales</taxon>
        <taxon>Streptosporangiaceae</taxon>
        <taxon>Microbispora</taxon>
    </lineage>
</organism>